<dbReference type="InterPro" id="IPR052452">
    <property type="entry name" value="Ankyrin-MYND_dom_contain_2"/>
</dbReference>
<feature type="repeat" description="ANK" evidence="1">
    <location>
        <begin position="78"/>
        <end position="110"/>
    </location>
</feature>
<sequence length="345" mass="38868">MSEIKLKELSGKEKQIFDAVNNDDLIKLKAILSENLDVNIVDDNFMTPLQHAAYRGNKEIVHILLDQGADVNSCEHRHNYTALHFAGLSGNSDVCMTLLLAGADSSLTNTVGRTAAQMAAFVGHHNCVSVINNFVPKTDVQCYTIPQGQQTHPYLPPFLIESFHKFIMQVNVHPVKVVLNVHNFVGLSDHLLEVEKVLKLMSEREMKRGNETNEVMAFKFHYFGYVVGEIIKVRQRQAISKKDDGEDEKKLDVTEIFTRKLLKSDKDGNLEFMESFLKECIREFPYRESTLFRQMVASLTSKDASPALSVVISAINGQRGFIDDIPVCHTCGEEKTIQKSVPNVR</sequence>
<organism evidence="2 3">
    <name type="scientific">Molorchus minor</name>
    <dbReference type="NCBI Taxonomy" id="1323400"/>
    <lineage>
        <taxon>Eukaryota</taxon>
        <taxon>Metazoa</taxon>
        <taxon>Ecdysozoa</taxon>
        <taxon>Arthropoda</taxon>
        <taxon>Hexapoda</taxon>
        <taxon>Insecta</taxon>
        <taxon>Pterygota</taxon>
        <taxon>Neoptera</taxon>
        <taxon>Endopterygota</taxon>
        <taxon>Coleoptera</taxon>
        <taxon>Polyphaga</taxon>
        <taxon>Cucujiformia</taxon>
        <taxon>Chrysomeloidea</taxon>
        <taxon>Cerambycidae</taxon>
        <taxon>Lamiinae</taxon>
        <taxon>Monochamini</taxon>
        <taxon>Molorchus</taxon>
    </lineage>
</organism>
<dbReference type="PANTHER" id="PTHR24150">
    <property type="entry name" value="ANKYRIN REPEAT AND MYND DOMAIN-CONTAINING PROTEIN 2"/>
    <property type="match status" value="1"/>
</dbReference>
<dbReference type="PROSITE" id="PS50088">
    <property type="entry name" value="ANK_REPEAT"/>
    <property type="match status" value="2"/>
</dbReference>
<dbReference type="SUPFAM" id="SSF48403">
    <property type="entry name" value="Ankyrin repeat"/>
    <property type="match status" value="1"/>
</dbReference>
<evidence type="ECO:0000313" key="2">
    <source>
        <dbReference type="EMBL" id="KAJ8986004.1"/>
    </source>
</evidence>
<dbReference type="Gene3D" id="1.25.40.20">
    <property type="entry name" value="Ankyrin repeat-containing domain"/>
    <property type="match status" value="1"/>
</dbReference>
<feature type="repeat" description="ANK" evidence="1">
    <location>
        <begin position="44"/>
        <end position="76"/>
    </location>
</feature>
<evidence type="ECO:0000313" key="3">
    <source>
        <dbReference type="Proteomes" id="UP001162164"/>
    </source>
</evidence>
<gene>
    <name evidence="2" type="ORF">NQ317_013888</name>
</gene>
<keyword evidence="1" id="KW-0040">ANK repeat</keyword>
<dbReference type="SMART" id="SM00248">
    <property type="entry name" value="ANK"/>
    <property type="match status" value="4"/>
</dbReference>
<dbReference type="EMBL" id="JAPWTJ010000004">
    <property type="protein sequence ID" value="KAJ8986004.1"/>
    <property type="molecule type" value="Genomic_DNA"/>
</dbReference>
<keyword evidence="3" id="KW-1185">Reference proteome</keyword>
<dbReference type="Proteomes" id="UP001162164">
    <property type="component" value="Unassembled WGS sequence"/>
</dbReference>
<dbReference type="PANTHER" id="PTHR24150:SF8">
    <property type="entry name" value="ANKYRIN REPEAT AND MYND DOMAIN-CONTAINING PROTEIN 2"/>
    <property type="match status" value="1"/>
</dbReference>
<proteinExistence type="predicted"/>
<accession>A0ABQ9K823</accession>
<reference evidence="2" key="1">
    <citation type="journal article" date="2023" name="Insect Mol. Biol.">
        <title>Genome sequencing provides insights into the evolution of gene families encoding plant cell wall-degrading enzymes in longhorned beetles.</title>
        <authorList>
            <person name="Shin N.R."/>
            <person name="Okamura Y."/>
            <person name="Kirsch R."/>
            <person name="Pauchet Y."/>
        </authorList>
    </citation>
    <scope>NUCLEOTIDE SEQUENCE</scope>
    <source>
        <strain evidence="2">MMC_N1</strain>
    </source>
</reference>
<dbReference type="PROSITE" id="PS50297">
    <property type="entry name" value="ANK_REP_REGION"/>
    <property type="match status" value="2"/>
</dbReference>
<dbReference type="Pfam" id="PF12796">
    <property type="entry name" value="Ank_2"/>
    <property type="match status" value="1"/>
</dbReference>
<evidence type="ECO:0000256" key="1">
    <source>
        <dbReference type="PROSITE-ProRule" id="PRU00023"/>
    </source>
</evidence>
<protein>
    <submittedName>
        <fullName evidence="2">Uncharacterized protein</fullName>
    </submittedName>
</protein>
<comment type="caution">
    <text evidence="2">The sequence shown here is derived from an EMBL/GenBank/DDBJ whole genome shotgun (WGS) entry which is preliminary data.</text>
</comment>
<name>A0ABQ9K823_9CUCU</name>
<dbReference type="InterPro" id="IPR002110">
    <property type="entry name" value="Ankyrin_rpt"/>
</dbReference>
<dbReference type="InterPro" id="IPR036770">
    <property type="entry name" value="Ankyrin_rpt-contain_sf"/>
</dbReference>